<dbReference type="Pfam" id="PF12783">
    <property type="entry name" value="Sec7-like_HUS"/>
    <property type="match status" value="2"/>
</dbReference>
<dbReference type="Pfam" id="PF16206">
    <property type="entry name" value="Mon2_C"/>
    <property type="match status" value="2"/>
</dbReference>
<feature type="domain" description="Mon2 C-terminal" evidence="6">
    <location>
        <begin position="997"/>
        <end position="1185"/>
    </location>
</feature>
<evidence type="ECO:0000259" key="5">
    <source>
        <dbReference type="Pfam" id="PF12783"/>
    </source>
</evidence>
<dbReference type="SUPFAM" id="SSF48371">
    <property type="entry name" value="ARM repeat"/>
    <property type="match status" value="1"/>
</dbReference>
<keyword evidence="3" id="KW-0653">Protein transport</keyword>
<feature type="domain" description="Mon2 C-terminal" evidence="6">
    <location>
        <begin position="1360"/>
        <end position="1530"/>
    </location>
</feature>
<dbReference type="Pfam" id="PF16213">
    <property type="entry name" value="DCB"/>
    <property type="match status" value="1"/>
</dbReference>
<dbReference type="InterPro" id="IPR016024">
    <property type="entry name" value="ARM-type_fold"/>
</dbReference>
<evidence type="ECO:0000256" key="3">
    <source>
        <dbReference type="ARBA" id="ARBA00022927"/>
    </source>
</evidence>
<evidence type="ECO:0000313" key="8">
    <source>
        <dbReference type="EMBL" id="KAI0300723.1"/>
    </source>
</evidence>
<evidence type="ECO:0000313" key="9">
    <source>
        <dbReference type="Proteomes" id="UP001203297"/>
    </source>
</evidence>
<evidence type="ECO:0000256" key="1">
    <source>
        <dbReference type="ARBA" id="ARBA00008144"/>
    </source>
</evidence>
<dbReference type="InterPro" id="IPR032817">
    <property type="entry name" value="Mon2_C"/>
</dbReference>
<dbReference type="PANTHER" id="PTHR10663:SF333">
    <property type="entry name" value="PROTEIN MON2 HOMOLOG"/>
    <property type="match status" value="1"/>
</dbReference>
<feature type="domain" description="Mon2/Sec7/BIG1-like HUS" evidence="5">
    <location>
        <begin position="201"/>
        <end position="272"/>
    </location>
</feature>
<dbReference type="GO" id="GO:0005794">
    <property type="term" value="C:Golgi apparatus"/>
    <property type="evidence" value="ECO:0007669"/>
    <property type="project" value="UniProtKB-ARBA"/>
</dbReference>
<dbReference type="InterPro" id="IPR032629">
    <property type="entry name" value="DCB_dom"/>
</dbReference>
<evidence type="ECO:0000256" key="4">
    <source>
        <dbReference type="SAM" id="MobiDB-lite"/>
    </source>
</evidence>
<proteinExistence type="inferred from homology"/>
<feature type="domain" description="Mon2/Sec7/BIG1-like dimerisation and cyclophilin-binding" evidence="7">
    <location>
        <begin position="4"/>
        <end position="175"/>
    </location>
</feature>
<comment type="similarity">
    <text evidence="1">Belongs to the MON2 family.</text>
</comment>
<comment type="caution">
    <text evidence="8">The sequence shown here is derived from an EMBL/GenBank/DDBJ whole genome shotgun (WGS) entry which is preliminary data.</text>
</comment>
<reference evidence="8" key="1">
    <citation type="journal article" date="2022" name="New Phytol.">
        <title>Evolutionary transition to the ectomycorrhizal habit in the genomes of a hyperdiverse lineage of mushroom-forming fungi.</title>
        <authorList>
            <person name="Looney B."/>
            <person name="Miyauchi S."/>
            <person name="Morin E."/>
            <person name="Drula E."/>
            <person name="Courty P.E."/>
            <person name="Kohler A."/>
            <person name="Kuo A."/>
            <person name="LaButti K."/>
            <person name="Pangilinan J."/>
            <person name="Lipzen A."/>
            <person name="Riley R."/>
            <person name="Andreopoulos W."/>
            <person name="He G."/>
            <person name="Johnson J."/>
            <person name="Nolan M."/>
            <person name="Tritt A."/>
            <person name="Barry K.W."/>
            <person name="Grigoriev I.V."/>
            <person name="Nagy L.G."/>
            <person name="Hibbett D."/>
            <person name="Henrissat B."/>
            <person name="Matheny P.B."/>
            <person name="Labbe J."/>
            <person name="Martin F.M."/>
        </authorList>
    </citation>
    <scope>NUCLEOTIDE SEQUENCE</scope>
    <source>
        <strain evidence="8">BPL690</strain>
    </source>
</reference>
<accession>A0AAD4M4B2</accession>
<evidence type="ECO:0008006" key="10">
    <source>
        <dbReference type="Google" id="ProtNLM"/>
    </source>
</evidence>
<dbReference type="GO" id="GO:0015031">
    <property type="term" value="P:protein transport"/>
    <property type="evidence" value="ECO:0007669"/>
    <property type="project" value="UniProtKB-KW"/>
</dbReference>
<feature type="region of interest" description="Disordered" evidence="4">
    <location>
        <begin position="628"/>
        <end position="657"/>
    </location>
</feature>
<sequence>MSSLTFLVTELQSLASETRRKHPEVREAAEKSLALLRSSPEQVTANLASDGWHADDLLRPVFMGCATKNAKVITIALGSLQRLITLRAVSLSAIPTIIQTMNDCMSQGVDIQLKILQTLLSLITNFPAIHGRLLANSLLLCFKLHESRTAVVSSTAAATLRQLVMFVVDKVVEEDRRLLLASELESITLPDGTTQTLGPAARDTFVIFEDLCLLGNGERPQFLQLEYLHKTFALELIESVLTNYHELFRKHSELLLLLRHHLCPLLLKTLQSAPVFLTLLIKIVTSEVETADSRPGWMRVLAMEIMRGLCSDAEFMRSVWQRYDAFAVDSDAGGAAASALVFTLLISALKRLVTSRPSLLGVSAQMQGVGVPASDSLPHIHHGHSLDSVAGMVATAASATVSNVVGMIGSEAGLSVQGAAMKVQCIDQLDKADAPPIPEAYIYLLGVQCLVSLSDGLAGYAIPLYNTFAIQKPPAGSTEPVRAPGPLDPSTLPVTEPAREGLLAARAMLNAALARAAGSLALPTPRDAFLTALAKAALPPRVVAALDESPQTPTHLHARSPVTLEGLTLGLAGATSSSTPQAPGLSARNLACLRALVAAALFLAGTLGTSWFAVLEALQNADYVLTTRGTTPSGPPGAGATAAGVEGQQQPQQQRLQAPHPLLADVDSESVQAAIQRLFDASKMLEDAAFRDFVAALCKLSVEMVSMQSGVGVGVGMGAGEGSLEVTEEDGPPSASASSTSLVTPLSDRFSRRRVSGIHIPRTLVPFGDFGIARLGGVAALNIQRLVYRSPDPIRLQAASTLNEVLAIVPRHLSVAPSDLQAAVQRRVLDVLAQQIMLDTTPPGTSSSTSMELRRMGLETLHQILQASGHTLLVGWETIFEVLGSVCRPAAVDPTSLPAPFLSGGDGGGTSRTPRPLPLGYLQEKGYSALIKIAFQCMTLMCDSLAALSPEHLRLCISTLGQFGRQADTNIALTAAESLFWGVSDAIQAKRREAEQEPAYSGLWMHLLLEILRLCTDARPEVRLGAIQTLFRTLQLYGATLSLDTWDECVWKVTFPLLDTLSPSHIRRENVQIYSSTSDSTDTSTSTTMRRADVTAPAQTWPEPMPDPSWDESKVVALQSIGAILNDFLVSKIIHLPSFSKAWETFVTHIRDAFLLDSRTVSAPALRCLERALKAAMATSGADTGDAALLRASLGDIWEKTWTKCEEIGALVVQRASSTSASSATAPFTQESLVAFVDVIKCVRSISRTLEGAEWPLKRISTLMAILKGVLTYPDSPDYRPDVDKLSPVQAIVMNAVDSIELMETGAPSYILRDLSEYATLAFIASFDIPEIPKRGSNPTNAAATQAPPVVTTSSQKKRVTYIALAKMCMPKLADLFLQFKEKEEIFVDETIEAILSAYAIPIKFKYDCPPPSKFGKDPPLWKTATSCFLRIVKEIGPRVDALGSRLSPVRVESIWRQVIDVYRSGILADCSVADNFSLLEQEEEENFDQSLITSLETDAVPCLGEDRVPDYLIAQVAKVLHQGSQLLQHESEEDYPPTPTSLMPPDGRSDSKVEHEEVGSTVSLSAVSRERFSYWCLDLLFFICSDTAIDREASRRRIAALSLPALIGRCRTTLAGYVADEKLRGNLPFPRVREEELLYVLHKLRELRLWPGSLWAALSESPSKYATEQPAIDTSLQPSELIADSVKRSPRAHVIHFYTLLCEIASTPRKAPSAWVSADRLVTSGGAAPTSKDSETATAVRVLAGGRIEVGRELGVPR</sequence>
<evidence type="ECO:0000256" key="2">
    <source>
        <dbReference type="ARBA" id="ARBA00022448"/>
    </source>
</evidence>
<organism evidence="8 9">
    <name type="scientific">Multifurca ochricompacta</name>
    <dbReference type="NCBI Taxonomy" id="376703"/>
    <lineage>
        <taxon>Eukaryota</taxon>
        <taxon>Fungi</taxon>
        <taxon>Dikarya</taxon>
        <taxon>Basidiomycota</taxon>
        <taxon>Agaricomycotina</taxon>
        <taxon>Agaricomycetes</taxon>
        <taxon>Russulales</taxon>
        <taxon>Russulaceae</taxon>
        <taxon>Multifurca</taxon>
    </lineage>
</organism>
<dbReference type="InterPro" id="IPR032691">
    <property type="entry name" value="Mon2/Sec7/BIG1-like_HUS"/>
</dbReference>
<protein>
    <recommendedName>
        <fullName evidence="10">Protein MON2 homolog</fullName>
    </recommendedName>
</protein>
<feature type="region of interest" description="Disordered" evidence="4">
    <location>
        <begin position="1529"/>
        <end position="1555"/>
    </location>
</feature>
<gene>
    <name evidence="8" type="ORF">B0F90DRAFT_1722805</name>
</gene>
<evidence type="ECO:0000259" key="7">
    <source>
        <dbReference type="Pfam" id="PF16213"/>
    </source>
</evidence>
<dbReference type="EMBL" id="WTXG01000017">
    <property type="protein sequence ID" value="KAI0300723.1"/>
    <property type="molecule type" value="Genomic_DNA"/>
</dbReference>
<dbReference type="Proteomes" id="UP001203297">
    <property type="component" value="Unassembled WGS sequence"/>
</dbReference>
<dbReference type="PANTHER" id="PTHR10663">
    <property type="entry name" value="GUANYL-NUCLEOTIDE EXCHANGE FACTOR"/>
    <property type="match status" value="1"/>
</dbReference>
<name>A0AAD4M4B2_9AGAM</name>
<feature type="domain" description="Mon2/Sec7/BIG1-like HUS" evidence="5">
    <location>
        <begin position="274"/>
        <end position="325"/>
    </location>
</feature>
<evidence type="ECO:0000259" key="6">
    <source>
        <dbReference type="Pfam" id="PF16206"/>
    </source>
</evidence>
<keyword evidence="2" id="KW-0813">Transport</keyword>
<keyword evidence="9" id="KW-1185">Reference proteome</keyword>